<organism evidence="2 3">
    <name type="scientific">Gryllotalpicola koreensis</name>
    <dbReference type="NCBI Taxonomy" id="993086"/>
    <lineage>
        <taxon>Bacteria</taxon>
        <taxon>Bacillati</taxon>
        <taxon>Actinomycetota</taxon>
        <taxon>Actinomycetes</taxon>
        <taxon>Micrococcales</taxon>
        <taxon>Microbacteriaceae</taxon>
        <taxon>Gryllotalpicola</taxon>
    </lineage>
</organism>
<evidence type="ECO:0000313" key="3">
    <source>
        <dbReference type="Proteomes" id="UP001501079"/>
    </source>
</evidence>
<dbReference type="PROSITE" id="PS51257">
    <property type="entry name" value="PROKAR_LIPOPROTEIN"/>
    <property type="match status" value="1"/>
</dbReference>
<proteinExistence type="predicted"/>
<feature type="transmembrane region" description="Helical" evidence="1">
    <location>
        <begin position="12"/>
        <end position="37"/>
    </location>
</feature>
<keyword evidence="1" id="KW-0472">Membrane</keyword>
<dbReference type="Proteomes" id="UP001501079">
    <property type="component" value="Unassembled WGS sequence"/>
</dbReference>
<dbReference type="EMBL" id="BAABBW010000001">
    <property type="protein sequence ID" value="GAA4167773.1"/>
    <property type="molecule type" value="Genomic_DNA"/>
</dbReference>
<evidence type="ECO:0000313" key="2">
    <source>
        <dbReference type="EMBL" id="GAA4167773.1"/>
    </source>
</evidence>
<keyword evidence="1" id="KW-1133">Transmembrane helix</keyword>
<accession>A0ABP7ZQ56</accession>
<reference evidence="3" key="1">
    <citation type="journal article" date="2019" name="Int. J. Syst. Evol. Microbiol.">
        <title>The Global Catalogue of Microorganisms (GCM) 10K type strain sequencing project: providing services to taxonomists for standard genome sequencing and annotation.</title>
        <authorList>
            <consortium name="The Broad Institute Genomics Platform"/>
            <consortium name="The Broad Institute Genome Sequencing Center for Infectious Disease"/>
            <person name="Wu L."/>
            <person name="Ma J."/>
        </authorList>
    </citation>
    <scope>NUCLEOTIDE SEQUENCE [LARGE SCALE GENOMIC DNA]</scope>
    <source>
        <strain evidence="3">JCM 17591</strain>
    </source>
</reference>
<protein>
    <submittedName>
        <fullName evidence="2">Uncharacterized protein</fullName>
    </submittedName>
</protein>
<gene>
    <name evidence="2" type="ORF">GCM10022287_01840</name>
</gene>
<name>A0ABP7ZQ56_9MICO</name>
<sequence>MPGGQRSRRGRGFAYWLFLAIGCLIVVVVGGLVYVHFAPDQLAHVIPTPSYSTGPGGLYDPGATLEPNPPVTHAP</sequence>
<keyword evidence="1" id="KW-0812">Transmembrane</keyword>
<evidence type="ECO:0000256" key="1">
    <source>
        <dbReference type="SAM" id="Phobius"/>
    </source>
</evidence>
<dbReference type="RefSeq" id="WP_344751393.1">
    <property type="nucleotide sequence ID" value="NZ_BAABBW010000001.1"/>
</dbReference>
<comment type="caution">
    <text evidence="2">The sequence shown here is derived from an EMBL/GenBank/DDBJ whole genome shotgun (WGS) entry which is preliminary data.</text>
</comment>
<keyword evidence="3" id="KW-1185">Reference proteome</keyword>